<name>A0A5M8QJH6_9MICO</name>
<proteinExistence type="predicted"/>
<protein>
    <submittedName>
        <fullName evidence="2">Uncharacterized protein</fullName>
    </submittedName>
</protein>
<sequence length="115" mass="11458">MHLAAPQHAAPAAPARVPAGMASVGAALAALLLPLASLAMRAPEGAAELLWVAGWACAAWAAIAAVSAVVLLVRERTAMSRRTTRTTVQLIGFAVALLAVTAWLHPFAGSGGGAG</sequence>
<evidence type="ECO:0000313" key="3">
    <source>
        <dbReference type="Proteomes" id="UP000323221"/>
    </source>
</evidence>
<evidence type="ECO:0000256" key="1">
    <source>
        <dbReference type="SAM" id="Phobius"/>
    </source>
</evidence>
<dbReference type="AlphaFoldDB" id="A0A5M8QJH6"/>
<evidence type="ECO:0000313" key="2">
    <source>
        <dbReference type="EMBL" id="KAA6436307.1"/>
    </source>
</evidence>
<feature type="transmembrane region" description="Helical" evidence="1">
    <location>
        <begin position="86"/>
        <end position="105"/>
    </location>
</feature>
<keyword evidence="1" id="KW-0812">Transmembrane</keyword>
<organism evidence="2 3">
    <name type="scientific">Agrococcus sediminis</name>
    <dbReference type="NCBI Taxonomy" id="2599924"/>
    <lineage>
        <taxon>Bacteria</taxon>
        <taxon>Bacillati</taxon>
        <taxon>Actinomycetota</taxon>
        <taxon>Actinomycetes</taxon>
        <taxon>Micrococcales</taxon>
        <taxon>Microbacteriaceae</taxon>
        <taxon>Agrococcus</taxon>
    </lineage>
</organism>
<dbReference type="EMBL" id="VOIR01000011">
    <property type="protein sequence ID" value="KAA6436307.1"/>
    <property type="molecule type" value="Genomic_DNA"/>
</dbReference>
<feature type="transmembrane region" description="Helical" evidence="1">
    <location>
        <begin position="51"/>
        <end position="74"/>
    </location>
</feature>
<dbReference type="RefSeq" id="WP_146354950.1">
    <property type="nucleotide sequence ID" value="NZ_JBIVQT010000010.1"/>
</dbReference>
<accession>A0A5M8QJH6</accession>
<gene>
    <name evidence="2" type="ORF">FQ330_02550</name>
</gene>
<keyword evidence="1" id="KW-0472">Membrane</keyword>
<keyword evidence="3" id="KW-1185">Reference proteome</keyword>
<reference evidence="2 3" key="1">
    <citation type="submission" date="2019-08" db="EMBL/GenBank/DDBJ databases">
        <title>Agrococcus lahaulensis sp. nov., isolated from a cold desert of the Indian Himalayas.</title>
        <authorList>
            <person name="Qu J.H."/>
        </authorList>
    </citation>
    <scope>NUCLEOTIDE SEQUENCE [LARGE SCALE GENOMIC DNA]</scope>
    <source>
        <strain evidence="2 3">NS18</strain>
    </source>
</reference>
<dbReference type="Proteomes" id="UP000323221">
    <property type="component" value="Unassembled WGS sequence"/>
</dbReference>
<keyword evidence="1" id="KW-1133">Transmembrane helix</keyword>
<comment type="caution">
    <text evidence="2">The sequence shown here is derived from an EMBL/GenBank/DDBJ whole genome shotgun (WGS) entry which is preliminary data.</text>
</comment>